<sequence length="1971" mass="218095">KLNIPAHVMFSHSSSSSSPSFLPTLFFHAVHTHIHCLSTVFSQSASMSLAVMTPPAVSPVALFLFLSSLPSLLLHPLLWAEQVGGFQIPVNREAEPMFDDVGEKKEKEEEEDVNDDDLNEAEPGISEQFSQQHPATSSSASSSDSVISHFHPGVSSELISAMFSSSTSFYLFKKSSIPMGTSLFIIITPSLSSYGSAQTCGIPLPPSPFSSGVVTSPYPGVLCVSMDVIEIIVKNSKRTWVEKDRLIKEHSDPLMSVGLGKVRTATGSTVGDASSTISASAPSQPTKVSSISPTEHHLVELAHELRHVSDLTEYLSATSSAIRENSLEFTLIRAQMCECMVNMAVLDGLSEWVREEGEWSRKERGKRVGRLKSTGSSVPLISSQEWDMFSYIHPCELTPLSTIPNPFSAHNKKQGRSLSPIFHHPLLCSLSSLLSSSLFVLPFLRSTLSLLFVSHLCGDNVLTVCVERMAEAESACVREKGFGIWGADTTAAERIHGMKGTAKGMLFRWRWGLDGSISASTKKEYTELAQKVASTADDKAGDSIDSKQTISSYDKMFESLPHSLFSSTVHPLAMPSPSSLSPSALSQPPKWWEKGQSVYSMRCEIRTSLMSLFIARHSESGESFIGCVKEIFTELCKSKRSGGAQKYVEDFNVGSVSLSAGGMGEDMWSILSECICHDRDEVRQCLHFLLHKISTPKMGSDIKSESNTFCSGGRHGRPTTSREKNDKKLHVTVESKVFGCGEDGLMPCGVGVRIESWLNHTVTERRMENWQVKGMLKDSKDAKKKEALKKNPRAKTPKPKPMERRSSSSTSSSVSVPSHATPVSALLFLTPFSMKPFYAISPFQSVDRQRIVKGDRGNRSIVSTSVPDFLTKTTSSTQLLKVSSMIPLDPKYPSSSLKDDLQCKETKNKERVIGIMHIIREKKGEILTDAFDGDDEMRRRVKEESLAKCGRLRESVSFVGEVGFIDWDISPVGPTRVCMFVSIPLLTKSFSDMSNLDLMFVHCDIMRKLPFVRISTNNLVECAVRSIAEGLSYHLVVDGIECLRKAITFLANPAKRLQEDTTEPLYSVLGMKRDEALQYERDVLMSIAGKIEVPLASRVEATYALFSTIHSGEHLKSCGAYNFAMSCVKNVILFPNQPLYRAKVLFAGHVMDALACVRFGRMEVGGCGSLGKTERDQWVSKTKPQKDDSLFTPSSSPSSYTMPSRYLSNYYTPPLVIDLMISLTREIFSSMPSTSEESILLLSRALVALGRVRTDRSEFLVVILKICTAVLARCSIFPSSPSSLICATIQCLSSTLIGIGMHELEDATFCDIVRQFIGMKKKHKKEEGEKEEEEDKHVSVDCPHPLSRSNLSDTNDVYTVSLGLLCSLAHSRHTTAVRSCALKCLTTMTRALGHIEGMRYGICGIQGLSSLSGSCELTGKSLEKAVNEWKNYIEHWKEISSKEEEKEKKQKDEEEEDFSMASSVPFSMERQKRTFTTKHHCSLMYFMLGMRRIALNSLQYASSIGDIFDCVGGSLPISAQEYITDVYADFSIIERVFPDSLPLCSVEISHSQRTLTIFKSLIGVYQKAIVIPSIVLSHALLTIMNNFAVPHSLVRSACVSSSLLLTPLGNVQMSVTLPILLEVCMVGYQPLFPHAPQSFAGPSHASCVKDFFYSNPSLYLERGLMSVTLPILLEVCMVGYQPLFPHAPQSFAGPSHASCVKDFFYSNPSLYLERGLVDGNGRRKGEEQEREEREEKEEEKDVLMKVIDREKKIHTNDSAEMFSLPSSECMLSPSSVMSTTSLRPSSTILFDSICTACNCGGMCGCVGKELRERAKEKRRNSVRPSSRVPVKEQRSEEGKSMKSTESMGLESQRSLEHEEKKNVFVLDNDRKQKLSTYSLPNMLPLKDIPNSPHGLFLEFLIRNVSHSMDDFGHVCISSRQALREMVSCYFSFVFDRGSMPCWEGCVGEVISLLCRLFPSSAILSPSPSSSS</sequence>
<accession>A0ABQ5JUZ0</accession>
<name>A0ABQ5JUZ0_9EUKA</name>
<reference evidence="2" key="1">
    <citation type="submission" date="2022-03" db="EMBL/GenBank/DDBJ databases">
        <title>Draft genome sequence of Aduncisulcus paluster, a free-living microaerophilic Fornicata.</title>
        <authorList>
            <person name="Yuyama I."/>
            <person name="Kume K."/>
            <person name="Tamura T."/>
            <person name="Inagaki Y."/>
            <person name="Hashimoto T."/>
        </authorList>
    </citation>
    <scope>NUCLEOTIDE SEQUENCE</scope>
    <source>
        <strain evidence="2">NY0171</strain>
    </source>
</reference>
<feature type="compositionally biased region" description="Acidic residues" evidence="1">
    <location>
        <begin position="108"/>
        <end position="120"/>
    </location>
</feature>
<dbReference type="Proteomes" id="UP001057375">
    <property type="component" value="Unassembled WGS sequence"/>
</dbReference>
<evidence type="ECO:0000313" key="3">
    <source>
        <dbReference type="Proteomes" id="UP001057375"/>
    </source>
</evidence>
<feature type="compositionally biased region" description="Basic and acidic residues" evidence="1">
    <location>
        <begin position="775"/>
        <end position="789"/>
    </location>
</feature>
<feature type="region of interest" description="Disordered" evidence="1">
    <location>
        <begin position="771"/>
        <end position="817"/>
    </location>
</feature>
<evidence type="ECO:0000256" key="1">
    <source>
        <dbReference type="SAM" id="MobiDB-lite"/>
    </source>
</evidence>
<feature type="region of interest" description="Disordered" evidence="1">
    <location>
        <begin position="271"/>
        <end position="290"/>
    </location>
</feature>
<feature type="region of interest" description="Disordered" evidence="1">
    <location>
        <begin position="1814"/>
        <end position="1856"/>
    </location>
</feature>
<feature type="region of interest" description="Disordered" evidence="1">
    <location>
        <begin position="100"/>
        <end position="121"/>
    </location>
</feature>
<keyword evidence="3" id="KW-1185">Reference proteome</keyword>
<feature type="compositionally biased region" description="Low complexity" evidence="1">
    <location>
        <begin position="807"/>
        <end position="817"/>
    </location>
</feature>
<feature type="compositionally biased region" description="Basic and acidic residues" evidence="1">
    <location>
        <begin position="1829"/>
        <end position="1842"/>
    </location>
</feature>
<protein>
    <submittedName>
        <fullName evidence="2">Uncharacterized protein</fullName>
    </submittedName>
</protein>
<dbReference type="EMBL" id="BQXS01011824">
    <property type="protein sequence ID" value="GKT17162.1"/>
    <property type="molecule type" value="Genomic_DNA"/>
</dbReference>
<feature type="non-terminal residue" evidence="2">
    <location>
        <position position="1971"/>
    </location>
</feature>
<feature type="region of interest" description="Disordered" evidence="1">
    <location>
        <begin position="1441"/>
        <end position="1460"/>
    </location>
</feature>
<feature type="region of interest" description="Disordered" evidence="1">
    <location>
        <begin position="1717"/>
        <end position="1738"/>
    </location>
</feature>
<proteinExistence type="predicted"/>
<feature type="non-terminal residue" evidence="2">
    <location>
        <position position="1"/>
    </location>
</feature>
<comment type="caution">
    <text evidence="2">The sequence shown here is derived from an EMBL/GenBank/DDBJ whole genome shotgun (WGS) entry which is preliminary data.</text>
</comment>
<evidence type="ECO:0000313" key="2">
    <source>
        <dbReference type="EMBL" id="GKT17162.1"/>
    </source>
</evidence>
<feature type="region of interest" description="Disordered" evidence="1">
    <location>
        <begin position="707"/>
        <end position="726"/>
    </location>
</feature>
<organism evidence="2 3">
    <name type="scientific">Aduncisulcus paluster</name>
    <dbReference type="NCBI Taxonomy" id="2918883"/>
    <lineage>
        <taxon>Eukaryota</taxon>
        <taxon>Metamonada</taxon>
        <taxon>Carpediemonas-like organisms</taxon>
        <taxon>Aduncisulcus</taxon>
    </lineage>
</organism>
<gene>
    <name evidence="2" type="ORF">ADUPG1_011050</name>
</gene>
<feature type="compositionally biased region" description="Basic and acidic residues" evidence="1">
    <location>
        <begin position="1441"/>
        <end position="1452"/>
    </location>
</feature>
<feature type="compositionally biased region" description="Polar residues" evidence="1">
    <location>
        <begin position="1843"/>
        <end position="1852"/>
    </location>
</feature>
<feature type="compositionally biased region" description="Basic and acidic residues" evidence="1">
    <location>
        <begin position="1720"/>
        <end position="1738"/>
    </location>
</feature>